<feature type="coiled-coil region" evidence="4">
    <location>
        <begin position="136"/>
        <end position="163"/>
    </location>
</feature>
<evidence type="ECO:0000259" key="5">
    <source>
        <dbReference type="Pfam" id="PF01420"/>
    </source>
</evidence>
<dbReference type="PANTHER" id="PTHR30408:SF12">
    <property type="entry name" value="TYPE I RESTRICTION ENZYME MJAVIII SPECIFICITY SUBUNIT"/>
    <property type="match status" value="1"/>
</dbReference>
<evidence type="ECO:0000313" key="6">
    <source>
        <dbReference type="EMBL" id="MEI2456737.1"/>
    </source>
</evidence>
<keyword evidence="4" id="KW-0175">Coiled coil</keyword>
<feature type="domain" description="Type I restriction modification DNA specificity" evidence="5">
    <location>
        <begin position="67"/>
        <end position="153"/>
    </location>
</feature>
<sequence>MSAQVVQFTDVVRDVSGGNSKLPQSAFQKSGSLAVVDQGQGFVAGYTDDLTYRFRSESLPVIVFGDHTKAIKYIDFPFAMGADGVKVLKPTSECDTKYLYHYLRYARIPDAGYSRHYKFLKELRVPLPSLPEQHRIAAILDKAEALRAKRREAIAKLDQLLQSVFLDMFGDPVTNPKGWPVTSIGENCEKVTVGIVVKPASYYVESGVPAIRSLNIGVNRIIAEDFVYFSEADNVGPLKKTMLRTGDVVAVRSGQPGKAAVVPASLDGANAIDVLIARTNNKLMLPEFLAHFMNSSGGKRLVLSEQRGQVQKHLNVKQLSEAEIPLPPIAVQRKFLQLAHSIEALREKMRASLDKAGASLASMQCRGFIGAL</sequence>
<dbReference type="EC" id="3.1.21.-" evidence="6"/>
<keyword evidence="7" id="KW-1185">Reference proteome</keyword>
<keyword evidence="6" id="KW-0378">Hydrolase</keyword>
<dbReference type="Proteomes" id="UP001387215">
    <property type="component" value="Unassembled WGS sequence"/>
</dbReference>
<accession>A0ABU8D6Y5</accession>
<evidence type="ECO:0000256" key="4">
    <source>
        <dbReference type="SAM" id="Coils"/>
    </source>
</evidence>
<dbReference type="GO" id="GO:0004519">
    <property type="term" value="F:endonuclease activity"/>
    <property type="evidence" value="ECO:0007669"/>
    <property type="project" value="UniProtKB-KW"/>
</dbReference>
<dbReference type="Gene3D" id="3.90.220.20">
    <property type="entry name" value="DNA methylase specificity domains"/>
    <property type="match status" value="2"/>
</dbReference>
<dbReference type="EMBL" id="JBANDL010000002">
    <property type="protein sequence ID" value="MEI2456737.1"/>
    <property type="molecule type" value="Genomic_DNA"/>
</dbReference>
<keyword evidence="6" id="KW-0255">Endonuclease</keyword>
<dbReference type="PANTHER" id="PTHR30408">
    <property type="entry name" value="TYPE-1 RESTRICTION ENZYME ECOKI SPECIFICITY PROTEIN"/>
    <property type="match status" value="1"/>
</dbReference>
<comment type="caution">
    <text evidence="6">The sequence shown here is derived from an EMBL/GenBank/DDBJ whole genome shotgun (WGS) entry which is preliminary data.</text>
</comment>
<dbReference type="Pfam" id="PF01420">
    <property type="entry name" value="Methylase_S"/>
    <property type="match status" value="2"/>
</dbReference>
<organism evidence="6 7">
    <name type="scientific">Lysobacter firmicutimachus</name>
    <dbReference type="NCBI Taxonomy" id="1792846"/>
    <lineage>
        <taxon>Bacteria</taxon>
        <taxon>Pseudomonadati</taxon>
        <taxon>Pseudomonadota</taxon>
        <taxon>Gammaproteobacteria</taxon>
        <taxon>Lysobacterales</taxon>
        <taxon>Lysobacteraceae</taxon>
        <taxon>Lysobacter</taxon>
    </lineage>
</organism>
<dbReference type="GO" id="GO:0016787">
    <property type="term" value="F:hydrolase activity"/>
    <property type="evidence" value="ECO:0007669"/>
    <property type="project" value="UniProtKB-KW"/>
</dbReference>
<evidence type="ECO:0000256" key="1">
    <source>
        <dbReference type="ARBA" id="ARBA00010923"/>
    </source>
</evidence>
<dbReference type="InterPro" id="IPR044946">
    <property type="entry name" value="Restrct_endonuc_typeI_TRD_sf"/>
</dbReference>
<feature type="domain" description="Type I restriction modification DNA specificity" evidence="5">
    <location>
        <begin position="232"/>
        <end position="335"/>
    </location>
</feature>
<name>A0ABU8D6Y5_9GAMM</name>
<dbReference type="RefSeq" id="WP_336132590.1">
    <property type="nucleotide sequence ID" value="NZ_JBANDL010000002.1"/>
</dbReference>
<protein>
    <submittedName>
        <fullName evidence="6">Restriction endonuclease subunit S</fullName>
        <ecNumber evidence="6">3.1.21.-</ecNumber>
    </submittedName>
</protein>
<evidence type="ECO:0000256" key="3">
    <source>
        <dbReference type="ARBA" id="ARBA00023125"/>
    </source>
</evidence>
<reference evidence="6 7" key="1">
    <citation type="submission" date="2024-02" db="EMBL/GenBank/DDBJ databases">
        <title>Lysobacter Genome Sequencing and Mining.</title>
        <authorList>
            <person name="Bierman J."/>
            <person name="Walker M.C."/>
        </authorList>
    </citation>
    <scope>NUCLEOTIDE SEQUENCE [LARGE SCALE GENOMIC DNA]</scope>
    <source>
        <strain evidence="6 7">PB6250</strain>
    </source>
</reference>
<comment type="similarity">
    <text evidence="1">Belongs to the type-I restriction system S methylase family.</text>
</comment>
<evidence type="ECO:0000256" key="2">
    <source>
        <dbReference type="ARBA" id="ARBA00022747"/>
    </source>
</evidence>
<keyword evidence="3" id="KW-0238">DNA-binding</keyword>
<gene>
    <name evidence="6" type="ORF">V2J18_18945</name>
</gene>
<keyword evidence="2" id="KW-0680">Restriction system</keyword>
<keyword evidence="6" id="KW-0540">Nuclease</keyword>
<dbReference type="InterPro" id="IPR000055">
    <property type="entry name" value="Restrct_endonuc_typeI_TRD"/>
</dbReference>
<evidence type="ECO:0000313" key="7">
    <source>
        <dbReference type="Proteomes" id="UP001387215"/>
    </source>
</evidence>
<dbReference type="InterPro" id="IPR052021">
    <property type="entry name" value="Type-I_RS_S_subunit"/>
</dbReference>
<dbReference type="SUPFAM" id="SSF116734">
    <property type="entry name" value="DNA methylase specificity domain"/>
    <property type="match status" value="2"/>
</dbReference>
<proteinExistence type="inferred from homology"/>